<dbReference type="InterPro" id="IPR019183">
    <property type="entry name" value="NAA25_NatB_aux_su"/>
</dbReference>
<dbReference type="GeneID" id="13887161"/>
<dbReference type="Proteomes" id="UP000005220">
    <property type="component" value="Chromosome 7"/>
</dbReference>
<reference evidence="2 3" key="1">
    <citation type="journal article" date="2011" name="Proc. Natl. Acad. Sci. U.S.A.">
        <title>Evolutionary erosion of yeast sex chromosomes by mating-type switching accidents.</title>
        <authorList>
            <person name="Gordon J.L."/>
            <person name="Armisen D."/>
            <person name="Proux-Wera E."/>
            <person name="Oheigeartaigh S.S."/>
            <person name="Byrne K.P."/>
            <person name="Wolfe K.H."/>
        </authorList>
    </citation>
    <scope>NUCLEOTIDE SEQUENCE [LARGE SCALE GENOMIC DNA]</scope>
    <source>
        <strain evidence="3">ATCC 22294 / BCRC 22015 / CBS 2517 / CECT 1963 / NBRC 1671 / NRRL Y-8276</strain>
    </source>
</reference>
<evidence type="ECO:0000256" key="1">
    <source>
        <dbReference type="ARBA" id="ARBA00006298"/>
    </source>
</evidence>
<accession>H2AXT1</accession>
<gene>
    <name evidence="2" type="primary">KAFR0G01470</name>
    <name evidence="2" type="ORF">KAFR_0G01470</name>
</gene>
<evidence type="ECO:0000313" key="2">
    <source>
        <dbReference type="EMBL" id="CCF59181.1"/>
    </source>
</evidence>
<dbReference type="HOGENOM" id="CLU_019572_0_0_1"/>
<dbReference type="OrthoDB" id="1874341at2759"/>
<dbReference type="eggNOG" id="KOG2053">
    <property type="taxonomic scope" value="Eukaryota"/>
</dbReference>
<sequence length="793" mass="92720">MVEKIEEDIFGLIRKSSFKQCFEKVNILKKNYPRLQYPNVLELYIKYKQSPLKFDYEADLGKLYGSNGSIVTVEHETLNLLHRFFSELENFEEALHVYEKANAKYPSFELSYSWFEKALEDSNYKHMAKASLQMSKFETAAGSLESRDFYFWNAISTIALFEFRTHNLTEQEVKILPLLTYKNLCNCKPFRSTQEVIVFSSVCEKLFPNDRSKSDDILKEITPHLTDSVDLYLKNFMLKHIGSNNPDLLFSNCEKMLNKINDYDLLKSLVTSGKQLGKSKDELINLIDSLLTDSRNSRLIRLEIDLVFDLTISEESLRHYLSKFHNKQCCSADLLHYKNSIDKDMLAGLISSFDDSDVIHASNIFKMKLNELDSVEYYNRHKNSLLEKVETDYSANSIFILDIVKSLTQKDEEPLIFDVVLAVSILENYQNKDSHNYDTNVWLIALYMYLGLVPLAYSHYQDLKVRNVQTDSMDFLLYSRYSSLFPQKQHDFIMKTLPEHDELYKSSLERLPQLINVSFERKAYSKILGMLDFRQRLEKSDTRWLKLSEKAQLARLCNDKRSLLLENLHVNWRTVTNSAFKQWSDNRDWSIFGPDIDRNRLPAVLGYMNLNRDWIELNILKEFMIESIPNNTESPKLDANLKKVIANRDLNEILSSSFTTMENWSFRTFYDLYSNNGTNLNTLLEELDFDKLPSGTWKLSSDYLTCLATLKTLDNFKRITDKKTKQLIKSNIQNLRDSCDERYRSYQKLLTQVCNNLKSHDGKGLLEKLEFLPLEADSLVKHVLVVQKAIRNL</sequence>
<dbReference type="PANTHER" id="PTHR22767">
    <property type="entry name" value="N-TERMINAL ACETYLTRANSFERASE-RELATED"/>
    <property type="match status" value="1"/>
</dbReference>
<dbReference type="InParanoid" id="H2AXT1"/>
<dbReference type="FunCoup" id="H2AXT1">
    <property type="interactions" value="74"/>
</dbReference>
<organism evidence="2 3">
    <name type="scientific">Kazachstania africana (strain ATCC 22294 / BCRC 22015 / CBS 2517 / CECT 1963 / NBRC 1671 / NRRL Y-8276)</name>
    <name type="common">Yeast</name>
    <name type="synonym">Kluyveromyces africanus</name>
    <dbReference type="NCBI Taxonomy" id="1071382"/>
    <lineage>
        <taxon>Eukaryota</taxon>
        <taxon>Fungi</taxon>
        <taxon>Dikarya</taxon>
        <taxon>Ascomycota</taxon>
        <taxon>Saccharomycotina</taxon>
        <taxon>Saccharomycetes</taxon>
        <taxon>Saccharomycetales</taxon>
        <taxon>Saccharomycetaceae</taxon>
        <taxon>Kazachstania</taxon>
    </lineage>
</organism>
<proteinExistence type="inferred from homology"/>
<dbReference type="RefSeq" id="XP_003958316.1">
    <property type="nucleotide sequence ID" value="XM_003958267.1"/>
</dbReference>
<dbReference type="Pfam" id="PF09797">
    <property type="entry name" value="NatB_MDM20"/>
    <property type="match status" value="1"/>
</dbReference>
<dbReference type="EMBL" id="HE650827">
    <property type="protein sequence ID" value="CCF59181.1"/>
    <property type="molecule type" value="Genomic_DNA"/>
</dbReference>
<keyword evidence="3" id="KW-1185">Reference proteome</keyword>
<evidence type="ECO:0008006" key="4">
    <source>
        <dbReference type="Google" id="ProtNLM"/>
    </source>
</evidence>
<evidence type="ECO:0000313" key="3">
    <source>
        <dbReference type="Proteomes" id="UP000005220"/>
    </source>
</evidence>
<name>H2AXT1_KAZAF</name>
<dbReference type="STRING" id="1071382.H2AXT1"/>
<dbReference type="GO" id="GO:0031416">
    <property type="term" value="C:NatB complex"/>
    <property type="evidence" value="ECO:0007669"/>
    <property type="project" value="TreeGrafter"/>
</dbReference>
<protein>
    <recommendedName>
        <fullName evidence="4">N-terminal acetyltransferase B complex subunit MDM20</fullName>
    </recommendedName>
</protein>
<dbReference type="KEGG" id="kaf:KAFR_0G01470"/>
<dbReference type="AlphaFoldDB" id="H2AXT1"/>
<comment type="similarity">
    <text evidence="1">Belongs to the MDM20/NAA25 family.</text>
</comment>
<dbReference type="PANTHER" id="PTHR22767:SF3">
    <property type="entry name" value="N-ALPHA-ACETYLTRANSFERASE 25, NATB AUXILIARY SUBUNIT"/>
    <property type="match status" value="1"/>
</dbReference>